<comment type="caution">
    <text evidence="2">The sequence shown here is derived from an EMBL/GenBank/DDBJ whole genome shotgun (WGS) entry which is preliminary data.</text>
</comment>
<evidence type="ECO:0000313" key="3">
    <source>
        <dbReference type="Proteomes" id="UP000228775"/>
    </source>
</evidence>
<feature type="transmembrane region" description="Helical" evidence="1">
    <location>
        <begin position="69"/>
        <end position="87"/>
    </location>
</feature>
<keyword evidence="1" id="KW-1133">Transmembrane helix</keyword>
<feature type="transmembrane region" description="Helical" evidence="1">
    <location>
        <begin position="32"/>
        <end position="57"/>
    </location>
</feature>
<reference evidence="3" key="1">
    <citation type="submission" date="2017-09" db="EMBL/GenBank/DDBJ databases">
        <title>Depth-based differentiation of microbial function through sediment-hosted aquifers and enrichment of novel symbionts in the deep terrestrial subsurface.</title>
        <authorList>
            <person name="Probst A.J."/>
            <person name="Ladd B."/>
            <person name="Jarett J.K."/>
            <person name="Geller-Mcgrath D.E."/>
            <person name="Sieber C.M.K."/>
            <person name="Emerson J.B."/>
            <person name="Anantharaman K."/>
            <person name="Thomas B.C."/>
            <person name="Malmstrom R."/>
            <person name="Stieglmeier M."/>
            <person name="Klingl A."/>
            <person name="Woyke T."/>
            <person name="Ryan C.M."/>
            <person name="Banfield J.F."/>
        </authorList>
    </citation>
    <scope>NUCLEOTIDE SEQUENCE [LARGE SCALE GENOMIC DNA]</scope>
</reference>
<evidence type="ECO:0000256" key="1">
    <source>
        <dbReference type="SAM" id="Phobius"/>
    </source>
</evidence>
<feature type="transmembrane region" description="Helical" evidence="1">
    <location>
        <begin position="134"/>
        <end position="156"/>
    </location>
</feature>
<name>A0A2M7AVQ6_9BACT</name>
<evidence type="ECO:0008006" key="4">
    <source>
        <dbReference type="Google" id="ProtNLM"/>
    </source>
</evidence>
<dbReference type="AlphaFoldDB" id="A0A2M7AVQ6"/>
<proteinExistence type="predicted"/>
<feature type="transmembrane region" description="Helical" evidence="1">
    <location>
        <begin position="99"/>
        <end position="119"/>
    </location>
</feature>
<evidence type="ECO:0000313" key="2">
    <source>
        <dbReference type="EMBL" id="PIU74734.1"/>
    </source>
</evidence>
<keyword evidence="1" id="KW-0472">Membrane</keyword>
<gene>
    <name evidence="2" type="ORF">COS76_04525</name>
</gene>
<keyword evidence="1" id="KW-0812">Transmembrane</keyword>
<dbReference type="Proteomes" id="UP000228775">
    <property type="component" value="Unassembled WGS sequence"/>
</dbReference>
<protein>
    <recommendedName>
        <fullName evidence="4">Rod shape-determining protein MreD</fullName>
    </recommendedName>
</protein>
<accession>A0A2M7AVQ6</accession>
<feature type="transmembrane region" description="Helical" evidence="1">
    <location>
        <begin position="6"/>
        <end position="25"/>
    </location>
</feature>
<dbReference type="EMBL" id="PEVY01000096">
    <property type="protein sequence ID" value="PIU74734.1"/>
    <property type="molecule type" value="Genomic_DNA"/>
</dbReference>
<sequence>MNVVIHILIIIFLLILQFSFLNFVLPFYLAPNIILSVLVCNLLFTAQIRTVLIYSFSVGVLMDLYSGNVIVFSALYFLLIIFLLVFLQRKLAIKSGFGAFLFFLIIVSLLYNFLVLIVIKIDSAIFPVFWSTRLAAAMFGGVLANLIFGSPIYFLWRKIAVKN</sequence>
<organism evidence="2 3">
    <name type="scientific">Candidatus Portnoybacteria bacterium CG06_land_8_20_14_3_00_39_12</name>
    <dbReference type="NCBI Taxonomy" id="1974809"/>
    <lineage>
        <taxon>Bacteria</taxon>
        <taxon>Candidatus Portnoyibacteriota</taxon>
    </lineage>
</organism>